<keyword evidence="5 8" id="KW-0560">Oxidoreductase</keyword>
<evidence type="ECO:0000313" key="9">
    <source>
        <dbReference type="Proteomes" id="UP001595615"/>
    </source>
</evidence>
<comment type="similarity">
    <text evidence="2">Belongs to the acyl-CoA dehydrogenase family.</text>
</comment>
<feature type="domain" description="Acyl-CoA dehydrogenase/oxidase N-terminal" evidence="7">
    <location>
        <begin position="6"/>
        <end position="114"/>
    </location>
</feature>
<dbReference type="Gene3D" id="1.10.540.10">
    <property type="entry name" value="Acyl-CoA dehydrogenase/oxidase, N-terminal domain"/>
    <property type="match status" value="1"/>
</dbReference>
<gene>
    <name evidence="8" type="ORF">ACFOMD_05020</name>
</gene>
<dbReference type="EMBL" id="JBHRXV010000003">
    <property type="protein sequence ID" value="MFC3711920.1"/>
    <property type="molecule type" value="Genomic_DNA"/>
</dbReference>
<dbReference type="InterPro" id="IPR009075">
    <property type="entry name" value="AcylCo_DH/oxidase_C"/>
</dbReference>
<protein>
    <submittedName>
        <fullName evidence="8">Acyl-CoA dehydrogenase family protein</fullName>
        <ecNumber evidence="8">1.-.-.-</ecNumber>
    </submittedName>
</protein>
<keyword evidence="9" id="KW-1185">Reference proteome</keyword>
<dbReference type="Pfam" id="PF00441">
    <property type="entry name" value="Acyl-CoA_dh_1"/>
    <property type="match status" value="1"/>
</dbReference>
<evidence type="ECO:0000256" key="3">
    <source>
        <dbReference type="ARBA" id="ARBA00022630"/>
    </source>
</evidence>
<keyword evidence="4" id="KW-0274">FAD</keyword>
<dbReference type="RefSeq" id="WP_380857770.1">
    <property type="nucleotide sequence ID" value="NZ_JBHRXV010000003.1"/>
</dbReference>
<dbReference type="InterPro" id="IPR037069">
    <property type="entry name" value="AcylCoA_DH/ox_N_sf"/>
</dbReference>
<dbReference type="CDD" id="cd00567">
    <property type="entry name" value="ACAD"/>
    <property type="match status" value="1"/>
</dbReference>
<dbReference type="SUPFAM" id="SSF47203">
    <property type="entry name" value="Acyl-CoA dehydrogenase C-terminal domain-like"/>
    <property type="match status" value="1"/>
</dbReference>
<name>A0ABV7X8X8_9SPHN</name>
<evidence type="ECO:0000259" key="6">
    <source>
        <dbReference type="Pfam" id="PF00441"/>
    </source>
</evidence>
<dbReference type="Gene3D" id="2.40.110.10">
    <property type="entry name" value="Butyryl-CoA Dehydrogenase, subunit A, domain 2"/>
    <property type="match status" value="1"/>
</dbReference>
<proteinExistence type="inferred from homology"/>
<organism evidence="8 9">
    <name type="scientific">Sphingoaurantiacus capsulatus</name>
    <dbReference type="NCBI Taxonomy" id="1771310"/>
    <lineage>
        <taxon>Bacteria</taxon>
        <taxon>Pseudomonadati</taxon>
        <taxon>Pseudomonadota</taxon>
        <taxon>Alphaproteobacteria</taxon>
        <taxon>Sphingomonadales</taxon>
        <taxon>Sphingosinicellaceae</taxon>
        <taxon>Sphingoaurantiacus</taxon>
    </lineage>
</organism>
<dbReference type="InterPro" id="IPR009100">
    <property type="entry name" value="AcylCoA_DH/oxidase_NM_dom_sf"/>
</dbReference>
<accession>A0ABV7X8X8</accession>
<dbReference type="InterPro" id="IPR036250">
    <property type="entry name" value="AcylCo_DH-like_C"/>
</dbReference>
<sequence length="366" mass="38827">MNFDFSDDAKALRDQARRFLEERAGAAVARKAMDGDAAYDADLWKSVVELGWTAARVPEAHGGIGLSAEEACVLAEEVGRSLIPVPFVSTLIATEALLLGSEAQQAKWLPGIADSSVIATVGWAEGDTATPSRTSGVTASGDKLSGVKMPVPDLQAANLAIITAAGPDGPSLYLVDLKGTGVTVEAAPTLDLVRRHGKLTLNGAPAEALGDAATFQTFLDRAAVLSAWEAIGTGSVAMEMAIGYAKERVAFGQKIGRYQGVKHKCADMYVKLELARAHALHGAWAMATEAPELAQAAAAARVSALDALKYAAEENVQLHGGIGFTWESDCQFYYRRGRQIAFALGSRSWWADRLVRTLERRNARAA</sequence>
<feature type="domain" description="Acyl-CoA dehydrogenase/oxidase C-terminal" evidence="6">
    <location>
        <begin position="215"/>
        <end position="346"/>
    </location>
</feature>
<reference evidence="9" key="1">
    <citation type="journal article" date="2019" name="Int. J. Syst. Evol. Microbiol.">
        <title>The Global Catalogue of Microorganisms (GCM) 10K type strain sequencing project: providing services to taxonomists for standard genome sequencing and annotation.</title>
        <authorList>
            <consortium name="The Broad Institute Genomics Platform"/>
            <consortium name="The Broad Institute Genome Sequencing Center for Infectious Disease"/>
            <person name="Wu L."/>
            <person name="Ma J."/>
        </authorList>
    </citation>
    <scope>NUCLEOTIDE SEQUENCE [LARGE SCALE GENOMIC DNA]</scope>
    <source>
        <strain evidence="9">KCTC 42644</strain>
    </source>
</reference>
<dbReference type="InterPro" id="IPR046373">
    <property type="entry name" value="Acyl-CoA_Oxase/DH_mid-dom_sf"/>
</dbReference>
<dbReference type="EC" id="1.-.-.-" evidence="8"/>
<dbReference type="Proteomes" id="UP001595615">
    <property type="component" value="Unassembled WGS sequence"/>
</dbReference>
<dbReference type="SUPFAM" id="SSF56645">
    <property type="entry name" value="Acyl-CoA dehydrogenase NM domain-like"/>
    <property type="match status" value="1"/>
</dbReference>
<dbReference type="InterPro" id="IPR013786">
    <property type="entry name" value="AcylCoA_DH/ox_N"/>
</dbReference>
<dbReference type="Pfam" id="PF02771">
    <property type="entry name" value="Acyl-CoA_dh_N"/>
    <property type="match status" value="1"/>
</dbReference>
<comment type="cofactor">
    <cofactor evidence="1">
        <name>FAD</name>
        <dbReference type="ChEBI" id="CHEBI:57692"/>
    </cofactor>
</comment>
<evidence type="ECO:0000313" key="8">
    <source>
        <dbReference type="EMBL" id="MFC3711920.1"/>
    </source>
</evidence>
<evidence type="ECO:0000256" key="1">
    <source>
        <dbReference type="ARBA" id="ARBA00001974"/>
    </source>
</evidence>
<evidence type="ECO:0000259" key="7">
    <source>
        <dbReference type="Pfam" id="PF02771"/>
    </source>
</evidence>
<dbReference type="PANTHER" id="PTHR43884:SF20">
    <property type="entry name" value="ACYL-COA DEHYDROGENASE FADE28"/>
    <property type="match status" value="1"/>
</dbReference>
<evidence type="ECO:0000256" key="4">
    <source>
        <dbReference type="ARBA" id="ARBA00022827"/>
    </source>
</evidence>
<evidence type="ECO:0000256" key="2">
    <source>
        <dbReference type="ARBA" id="ARBA00009347"/>
    </source>
</evidence>
<dbReference type="Gene3D" id="1.20.140.10">
    <property type="entry name" value="Butyryl-CoA Dehydrogenase, subunit A, domain 3"/>
    <property type="match status" value="1"/>
</dbReference>
<evidence type="ECO:0000256" key="5">
    <source>
        <dbReference type="ARBA" id="ARBA00023002"/>
    </source>
</evidence>
<dbReference type="PANTHER" id="PTHR43884">
    <property type="entry name" value="ACYL-COA DEHYDROGENASE"/>
    <property type="match status" value="1"/>
</dbReference>
<comment type="caution">
    <text evidence="8">The sequence shown here is derived from an EMBL/GenBank/DDBJ whole genome shotgun (WGS) entry which is preliminary data.</text>
</comment>
<keyword evidence="3" id="KW-0285">Flavoprotein</keyword>
<dbReference type="GO" id="GO:0016491">
    <property type="term" value="F:oxidoreductase activity"/>
    <property type="evidence" value="ECO:0007669"/>
    <property type="project" value="UniProtKB-KW"/>
</dbReference>